<dbReference type="GO" id="GO:0003723">
    <property type="term" value="F:RNA binding"/>
    <property type="evidence" value="ECO:0007669"/>
    <property type="project" value="TreeGrafter"/>
</dbReference>
<proteinExistence type="inferred from homology"/>
<dbReference type="SUPFAM" id="SSF82704">
    <property type="entry name" value="AlbA-like"/>
    <property type="match status" value="1"/>
</dbReference>
<accession>A0A1R3K7X6</accession>
<dbReference type="OrthoDB" id="424402at2759"/>
<dbReference type="Gene3D" id="3.30.110.20">
    <property type="entry name" value="Alba-like domain"/>
    <property type="match status" value="1"/>
</dbReference>
<dbReference type="InterPro" id="IPR036882">
    <property type="entry name" value="Alba-like_dom_sf"/>
</dbReference>
<evidence type="ECO:0000313" key="2">
    <source>
        <dbReference type="EMBL" id="OMP03183.1"/>
    </source>
</evidence>
<reference evidence="2 3" key="1">
    <citation type="submission" date="2013-09" db="EMBL/GenBank/DDBJ databases">
        <title>Corchorus capsularis genome sequencing.</title>
        <authorList>
            <person name="Alam M."/>
            <person name="Haque M.S."/>
            <person name="Islam M.S."/>
            <person name="Emdad E.M."/>
            <person name="Islam M.M."/>
            <person name="Ahmed B."/>
            <person name="Halim A."/>
            <person name="Hossen Q.M.M."/>
            <person name="Hossain M.Z."/>
            <person name="Ahmed R."/>
            <person name="Khan M.M."/>
            <person name="Islam R."/>
            <person name="Rashid M.M."/>
            <person name="Khan S.A."/>
            <person name="Rahman M.S."/>
            <person name="Alam M."/>
        </authorList>
    </citation>
    <scope>NUCLEOTIDE SEQUENCE [LARGE SCALE GENOMIC DNA]</scope>
    <source>
        <strain evidence="3">cv. CVL-1</strain>
        <tissue evidence="2">Whole seedling</tissue>
    </source>
</reference>
<sequence length="195" mass="21344">MALQHGVSRVSRSPNFNTIHRIIHSFQAGFLSRPRPADLIPRFSESLPPSLAQSIPAPPFPAMPFNVLSLEKESYEIVLQAMGRAINKTVMIAERRIADLHQNISIGSSDITDMCVETTRHVTMITITLSLKDLNTYVCQCKTEPCSWSLFSAIAVGVMSNSLFQSLFSMNFGDGSSMRLGQGSASSTVLSPSCF</sequence>
<comment type="caution">
    <text evidence="2">The sequence shown here is derived from an EMBL/GenBank/DDBJ whole genome shotgun (WGS) entry which is preliminary data.</text>
</comment>
<dbReference type="EMBL" id="AWWV01006111">
    <property type="protein sequence ID" value="OMP03183.1"/>
    <property type="molecule type" value="Genomic_DNA"/>
</dbReference>
<name>A0A1R3K7X6_COCAP</name>
<dbReference type="PANTHER" id="PTHR13516:SF4">
    <property type="entry name" value="FI09323P"/>
    <property type="match status" value="1"/>
</dbReference>
<organism evidence="2 3">
    <name type="scientific">Corchorus capsularis</name>
    <name type="common">Jute</name>
    <dbReference type="NCBI Taxonomy" id="210143"/>
    <lineage>
        <taxon>Eukaryota</taxon>
        <taxon>Viridiplantae</taxon>
        <taxon>Streptophyta</taxon>
        <taxon>Embryophyta</taxon>
        <taxon>Tracheophyta</taxon>
        <taxon>Spermatophyta</taxon>
        <taxon>Magnoliopsida</taxon>
        <taxon>eudicotyledons</taxon>
        <taxon>Gunneridae</taxon>
        <taxon>Pentapetalae</taxon>
        <taxon>rosids</taxon>
        <taxon>malvids</taxon>
        <taxon>Malvales</taxon>
        <taxon>Malvaceae</taxon>
        <taxon>Grewioideae</taxon>
        <taxon>Apeibeae</taxon>
        <taxon>Corchorus</taxon>
    </lineage>
</organism>
<dbReference type="Gramene" id="OMP03183">
    <property type="protein sequence ID" value="OMP03183"/>
    <property type="gene ID" value="CCACVL1_02513"/>
</dbReference>
<dbReference type="Proteomes" id="UP000188268">
    <property type="component" value="Unassembled WGS sequence"/>
</dbReference>
<protein>
    <submittedName>
        <fullName evidence="2">DNA/RNA-binding protein Alba-like protein</fullName>
    </submittedName>
</protein>
<dbReference type="AlphaFoldDB" id="A0A1R3K7X6"/>
<dbReference type="InterPro" id="IPR051958">
    <property type="entry name" value="Alba-like_NAB"/>
</dbReference>
<gene>
    <name evidence="2" type="ORF">CCACVL1_02513</name>
</gene>
<evidence type="ECO:0000256" key="1">
    <source>
        <dbReference type="ARBA" id="ARBA00008018"/>
    </source>
</evidence>
<evidence type="ECO:0000313" key="3">
    <source>
        <dbReference type="Proteomes" id="UP000188268"/>
    </source>
</evidence>
<dbReference type="STRING" id="210143.A0A1R3K7X6"/>
<keyword evidence="3" id="KW-1185">Reference proteome</keyword>
<comment type="similarity">
    <text evidence="1">Belongs to the histone-like Alba family.</text>
</comment>
<dbReference type="PANTHER" id="PTHR13516">
    <property type="entry name" value="RIBONUCLEASE P SUBUNIT P25"/>
    <property type="match status" value="1"/>
</dbReference>